<dbReference type="PANTHER" id="PTHR46111:SF1">
    <property type="entry name" value="RIBOSOMAL RNA SMALL SUBUNIT METHYLTRANSFERASE I"/>
    <property type="match status" value="1"/>
</dbReference>
<dbReference type="Gene3D" id="3.30.950.10">
    <property type="entry name" value="Methyltransferase, Cobalt-precorrin-4 Transmethylase, Domain 2"/>
    <property type="match status" value="1"/>
</dbReference>
<dbReference type="STRING" id="1260251.SPISAL_06880"/>
<accession>A0A540VQA2</accession>
<sequence>ASRRKRLTALAGLEHTLVVLESGRRLEAALADMVEAFGPEREAAICRELTKRFETTRLDTLAALVDWVAADPHRLKGEFVILIGGAPASSAEQAGLPPVEVMLQLLRQEGLGAKAAARVAAQLTGGSTNQIYTLAVQADKP</sequence>
<dbReference type="InterPro" id="IPR053910">
    <property type="entry name" value="RsmI_HTH"/>
</dbReference>
<dbReference type="GO" id="GO:0032259">
    <property type="term" value="P:methylation"/>
    <property type="evidence" value="ECO:0007669"/>
    <property type="project" value="UniProtKB-KW"/>
</dbReference>
<dbReference type="PANTHER" id="PTHR46111">
    <property type="entry name" value="RIBOSOMAL RNA SMALL SUBUNIT METHYLTRANSFERASE I"/>
    <property type="match status" value="1"/>
</dbReference>
<feature type="domain" description="RsmI HTH" evidence="1">
    <location>
        <begin position="99"/>
        <end position="137"/>
    </location>
</feature>
<dbReference type="InterPro" id="IPR035996">
    <property type="entry name" value="4pyrrol_Methylase_sf"/>
</dbReference>
<reference evidence="2 3" key="1">
    <citation type="submission" date="2019-06" db="EMBL/GenBank/DDBJ databases">
        <title>Metagenome assembled Genome of Spiribacter salinus SL48-SHIP from the microbial mat of Salt Lake 48 (Novosibirsk region, Russia).</title>
        <authorList>
            <person name="Shipova A."/>
            <person name="Rozanov A.S."/>
            <person name="Bryanskaya A.V."/>
            <person name="Peltek S.E."/>
        </authorList>
    </citation>
    <scope>NUCLEOTIDE SEQUENCE [LARGE SCALE GENOMIC DNA]</scope>
    <source>
        <strain evidence="2">SL48-SHIP-2</strain>
    </source>
</reference>
<dbReference type="EMBL" id="VIFK01000126">
    <property type="protein sequence ID" value="TQE98846.1"/>
    <property type="molecule type" value="Genomic_DNA"/>
</dbReference>
<dbReference type="AlphaFoldDB" id="A0A540VQA2"/>
<proteinExistence type="predicted"/>
<keyword evidence="2" id="KW-0489">Methyltransferase</keyword>
<organism evidence="2 3">
    <name type="scientific">Spiribacter salinus</name>
    <dbReference type="NCBI Taxonomy" id="1335746"/>
    <lineage>
        <taxon>Bacteria</taxon>
        <taxon>Pseudomonadati</taxon>
        <taxon>Pseudomonadota</taxon>
        <taxon>Gammaproteobacteria</taxon>
        <taxon>Chromatiales</taxon>
        <taxon>Ectothiorhodospiraceae</taxon>
        <taxon>Spiribacter</taxon>
    </lineage>
</organism>
<dbReference type="Pfam" id="PF23016">
    <property type="entry name" value="RsmI_C"/>
    <property type="match status" value="1"/>
</dbReference>
<evidence type="ECO:0000313" key="3">
    <source>
        <dbReference type="Proteomes" id="UP000315400"/>
    </source>
</evidence>
<keyword evidence="2" id="KW-0808">Transferase</keyword>
<dbReference type="GO" id="GO:0008168">
    <property type="term" value="F:methyltransferase activity"/>
    <property type="evidence" value="ECO:0007669"/>
    <property type="project" value="UniProtKB-KW"/>
</dbReference>
<dbReference type="SUPFAM" id="SSF53790">
    <property type="entry name" value="Tetrapyrrole methylase"/>
    <property type="match status" value="1"/>
</dbReference>
<gene>
    <name evidence="2" type="ORF">FKY71_11720</name>
</gene>
<evidence type="ECO:0000313" key="2">
    <source>
        <dbReference type="EMBL" id="TQE98846.1"/>
    </source>
</evidence>
<protein>
    <submittedName>
        <fullName evidence="2">rRNA (Cytidine-2'-O-)-methyltransferase</fullName>
    </submittedName>
</protein>
<name>A0A540VQA2_9GAMM</name>
<evidence type="ECO:0000259" key="1">
    <source>
        <dbReference type="Pfam" id="PF23016"/>
    </source>
</evidence>
<feature type="non-terminal residue" evidence="2">
    <location>
        <position position="1"/>
    </location>
</feature>
<dbReference type="InterPro" id="IPR008189">
    <property type="entry name" value="rRNA_ssu_MeTfrase_I"/>
</dbReference>
<dbReference type="InterPro" id="IPR014776">
    <property type="entry name" value="4pyrrole_Mease_sub2"/>
</dbReference>
<comment type="caution">
    <text evidence="2">The sequence shown here is derived from an EMBL/GenBank/DDBJ whole genome shotgun (WGS) entry which is preliminary data.</text>
</comment>
<dbReference type="Proteomes" id="UP000315400">
    <property type="component" value="Unassembled WGS sequence"/>
</dbReference>